<name>B3EPI0_CHLPB</name>
<gene>
    <name evidence="2" type="ordered locus">Cphamn1_0913</name>
</gene>
<dbReference type="KEGG" id="cpb:Cphamn1_0913"/>
<feature type="transmembrane region" description="Helical" evidence="1">
    <location>
        <begin position="6"/>
        <end position="29"/>
    </location>
</feature>
<dbReference type="AlphaFoldDB" id="B3EPI0"/>
<keyword evidence="1" id="KW-0472">Membrane</keyword>
<accession>B3EPI0</accession>
<sequence length="33" mass="3713">MAVLENYPIVMEAGAFILVFVVFGILWALTKQK</sequence>
<dbReference type="HOGENOM" id="CLU_3381204_0_0_10"/>
<protein>
    <submittedName>
        <fullName evidence="2">Uncharacterized protein</fullName>
    </submittedName>
</protein>
<keyword evidence="1" id="KW-1133">Transmembrane helix</keyword>
<reference evidence="2" key="1">
    <citation type="submission" date="2008-06" db="EMBL/GenBank/DDBJ databases">
        <title>Complete sequence of Chlorobium phaeobacteroides BS1.</title>
        <authorList>
            <consortium name="US DOE Joint Genome Institute"/>
            <person name="Lucas S."/>
            <person name="Copeland A."/>
            <person name="Lapidus A."/>
            <person name="Glavina del Rio T."/>
            <person name="Dalin E."/>
            <person name="Tice H."/>
            <person name="Bruce D."/>
            <person name="Goodwin L."/>
            <person name="Pitluck S."/>
            <person name="Schmutz J."/>
            <person name="Larimer F."/>
            <person name="Land M."/>
            <person name="Hauser L."/>
            <person name="Kyrpides N."/>
            <person name="Ovchinnikova G."/>
            <person name="Li T."/>
            <person name="Liu Z."/>
            <person name="Zhao F."/>
            <person name="Overmann J."/>
            <person name="Bryant D.A."/>
            <person name="Richardson P."/>
        </authorList>
    </citation>
    <scope>NUCLEOTIDE SEQUENCE [LARGE SCALE GENOMIC DNA]</scope>
    <source>
        <strain evidence="2">BS1</strain>
    </source>
</reference>
<keyword evidence="1" id="KW-0812">Transmembrane</keyword>
<organism evidence="2">
    <name type="scientific">Chlorobium phaeobacteroides (strain BS1)</name>
    <dbReference type="NCBI Taxonomy" id="331678"/>
    <lineage>
        <taxon>Bacteria</taxon>
        <taxon>Pseudomonadati</taxon>
        <taxon>Chlorobiota</taxon>
        <taxon>Chlorobiia</taxon>
        <taxon>Chlorobiales</taxon>
        <taxon>Chlorobiaceae</taxon>
        <taxon>Chlorobium/Pelodictyon group</taxon>
        <taxon>Chlorobium</taxon>
    </lineage>
</organism>
<evidence type="ECO:0000256" key="1">
    <source>
        <dbReference type="SAM" id="Phobius"/>
    </source>
</evidence>
<proteinExistence type="predicted"/>
<dbReference type="EMBL" id="CP001101">
    <property type="protein sequence ID" value="ACE03858.1"/>
    <property type="molecule type" value="Genomic_DNA"/>
</dbReference>
<evidence type="ECO:0000313" key="2">
    <source>
        <dbReference type="EMBL" id="ACE03858.1"/>
    </source>
</evidence>